<evidence type="ECO:0000259" key="2">
    <source>
        <dbReference type="Pfam" id="PF01397"/>
    </source>
</evidence>
<dbReference type="InterPro" id="IPR036965">
    <property type="entry name" value="Terpene_synth_N_sf"/>
</dbReference>
<dbReference type="AlphaFoldDB" id="A0AAV9BF44"/>
<organism evidence="3 4">
    <name type="scientific">Acorus gramineus</name>
    <name type="common">Dwarf sweet flag</name>
    <dbReference type="NCBI Taxonomy" id="55184"/>
    <lineage>
        <taxon>Eukaryota</taxon>
        <taxon>Viridiplantae</taxon>
        <taxon>Streptophyta</taxon>
        <taxon>Embryophyta</taxon>
        <taxon>Tracheophyta</taxon>
        <taxon>Spermatophyta</taxon>
        <taxon>Magnoliopsida</taxon>
        <taxon>Liliopsida</taxon>
        <taxon>Acoraceae</taxon>
        <taxon>Acorus</taxon>
    </lineage>
</organism>
<comment type="caution">
    <text evidence="3">The sequence shown here is derived from an EMBL/GenBank/DDBJ whole genome shotgun (WGS) entry which is preliminary data.</text>
</comment>
<evidence type="ECO:0000313" key="4">
    <source>
        <dbReference type="Proteomes" id="UP001179952"/>
    </source>
</evidence>
<accession>A0AAV9BF44</accession>
<dbReference type="Gene3D" id="1.50.10.130">
    <property type="entry name" value="Terpene synthase, N-terminal domain"/>
    <property type="match status" value="1"/>
</dbReference>
<feature type="compositionally biased region" description="Low complexity" evidence="1">
    <location>
        <begin position="26"/>
        <end position="35"/>
    </location>
</feature>
<gene>
    <name evidence="3" type="ORF">QJS04_geneDACA019006</name>
</gene>
<dbReference type="Pfam" id="PF01397">
    <property type="entry name" value="Terpene_synth"/>
    <property type="match status" value="1"/>
</dbReference>
<dbReference type="GO" id="GO:0010333">
    <property type="term" value="F:terpene synthase activity"/>
    <property type="evidence" value="ECO:0007669"/>
    <property type="project" value="InterPro"/>
</dbReference>
<sequence>MAFVGCPFSSVPPLINASVKRERRLTTTPSRTPRPVIYNDASGGHGSRQKNARRSANYQSDIWGMFDGFKDQSGAFMENLSMDMKGMLSLYEASHFAFEGEELMNHARAFTTKCLESVSGHLQME</sequence>
<dbReference type="InterPro" id="IPR008930">
    <property type="entry name" value="Terpenoid_cyclase/PrenylTrfase"/>
</dbReference>
<protein>
    <submittedName>
        <fullName evidence="3">(-)-germacrene D synthase</fullName>
    </submittedName>
</protein>
<feature type="region of interest" description="Disordered" evidence="1">
    <location>
        <begin position="24"/>
        <end position="54"/>
    </location>
</feature>
<feature type="domain" description="Terpene synthase N-terminal" evidence="2">
    <location>
        <begin position="65"/>
        <end position="122"/>
    </location>
</feature>
<reference evidence="3" key="1">
    <citation type="journal article" date="2023" name="Nat. Commun.">
        <title>Diploid and tetraploid genomes of Acorus and the evolution of monocots.</title>
        <authorList>
            <person name="Ma L."/>
            <person name="Liu K.W."/>
            <person name="Li Z."/>
            <person name="Hsiao Y.Y."/>
            <person name="Qi Y."/>
            <person name="Fu T."/>
            <person name="Tang G.D."/>
            <person name="Zhang D."/>
            <person name="Sun W.H."/>
            <person name="Liu D.K."/>
            <person name="Li Y."/>
            <person name="Chen G.Z."/>
            <person name="Liu X.D."/>
            <person name="Liao X.Y."/>
            <person name="Jiang Y.T."/>
            <person name="Yu X."/>
            <person name="Hao Y."/>
            <person name="Huang J."/>
            <person name="Zhao X.W."/>
            <person name="Ke S."/>
            <person name="Chen Y.Y."/>
            <person name="Wu W.L."/>
            <person name="Hsu J.L."/>
            <person name="Lin Y.F."/>
            <person name="Huang M.D."/>
            <person name="Li C.Y."/>
            <person name="Huang L."/>
            <person name="Wang Z.W."/>
            <person name="Zhao X."/>
            <person name="Zhong W.Y."/>
            <person name="Peng D.H."/>
            <person name="Ahmad S."/>
            <person name="Lan S."/>
            <person name="Zhang J.S."/>
            <person name="Tsai W.C."/>
            <person name="Van de Peer Y."/>
            <person name="Liu Z.J."/>
        </authorList>
    </citation>
    <scope>NUCLEOTIDE SEQUENCE</scope>
    <source>
        <strain evidence="3">SCP</strain>
    </source>
</reference>
<dbReference type="InterPro" id="IPR001906">
    <property type="entry name" value="Terpene_synth_N"/>
</dbReference>
<reference evidence="3" key="2">
    <citation type="submission" date="2023-06" db="EMBL/GenBank/DDBJ databases">
        <authorList>
            <person name="Ma L."/>
            <person name="Liu K.-W."/>
            <person name="Li Z."/>
            <person name="Hsiao Y.-Y."/>
            <person name="Qi Y."/>
            <person name="Fu T."/>
            <person name="Tang G."/>
            <person name="Zhang D."/>
            <person name="Sun W.-H."/>
            <person name="Liu D.-K."/>
            <person name="Li Y."/>
            <person name="Chen G.-Z."/>
            <person name="Liu X.-D."/>
            <person name="Liao X.-Y."/>
            <person name="Jiang Y.-T."/>
            <person name="Yu X."/>
            <person name="Hao Y."/>
            <person name="Huang J."/>
            <person name="Zhao X.-W."/>
            <person name="Ke S."/>
            <person name="Chen Y.-Y."/>
            <person name="Wu W.-L."/>
            <person name="Hsu J.-L."/>
            <person name="Lin Y.-F."/>
            <person name="Huang M.-D."/>
            <person name="Li C.-Y."/>
            <person name="Huang L."/>
            <person name="Wang Z.-W."/>
            <person name="Zhao X."/>
            <person name="Zhong W.-Y."/>
            <person name="Peng D.-H."/>
            <person name="Ahmad S."/>
            <person name="Lan S."/>
            <person name="Zhang J.-S."/>
            <person name="Tsai W.-C."/>
            <person name="Van De Peer Y."/>
            <person name="Liu Z.-J."/>
        </authorList>
    </citation>
    <scope>NUCLEOTIDE SEQUENCE</scope>
    <source>
        <strain evidence="3">SCP</strain>
        <tissue evidence="3">Leaves</tissue>
    </source>
</reference>
<evidence type="ECO:0000313" key="3">
    <source>
        <dbReference type="EMBL" id="KAK1274643.1"/>
    </source>
</evidence>
<keyword evidence="4" id="KW-1185">Reference proteome</keyword>
<proteinExistence type="predicted"/>
<name>A0AAV9BF44_ACOGR</name>
<evidence type="ECO:0000256" key="1">
    <source>
        <dbReference type="SAM" id="MobiDB-lite"/>
    </source>
</evidence>
<dbReference type="Proteomes" id="UP001179952">
    <property type="component" value="Unassembled WGS sequence"/>
</dbReference>
<dbReference type="EMBL" id="JAUJYN010000004">
    <property type="protein sequence ID" value="KAK1274643.1"/>
    <property type="molecule type" value="Genomic_DNA"/>
</dbReference>
<dbReference type="SUPFAM" id="SSF48239">
    <property type="entry name" value="Terpenoid cyclases/Protein prenyltransferases"/>
    <property type="match status" value="1"/>
</dbReference>